<feature type="chain" id="PRO_5009256637" description="DUF4398 domain-containing protein" evidence="1">
    <location>
        <begin position="29"/>
        <end position="80"/>
    </location>
</feature>
<reference evidence="3" key="1">
    <citation type="submission" date="2016-10" db="EMBL/GenBank/DDBJ databases">
        <authorList>
            <person name="de Groot N.N."/>
        </authorList>
    </citation>
    <scope>NUCLEOTIDE SEQUENCE [LARGE SCALE GENOMIC DNA]</scope>
    <source>
        <strain evidence="3">CPCC 202695</strain>
    </source>
</reference>
<reference evidence="2" key="3">
    <citation type="submission" date="2022-06" db="EMBL/GenBank/DDBJ databases">
        <title>Genomic Encyclopedia of Type Strains, Phase III (KMG-III): the genomes of soil and plant-associated and newly described type strains.</title>
        <authorList>
            <person name="Whitman W."/>
        </authorList>
    </citation>
    <scope>NUCLEOTIDE SEQUENCE</scope>
    <source>
        <strain evidence="2">CPCC 202695</strain>
    </source>
</reference>
<reference evidence="4" key="2">
    <citation type="submission" date="2016-10" db="EMBL/GenBank/DDBJ databases">
        <authorList>
            <person name="Varghese N."/>
            <person name="Submissions S."/>
        </authorList>
    </citation>
    <scope>NUCLEOTIDE SEQUENCE [LARGE SCALE GENOMIC DNA]</scope>
    <source>
        <strain evidence="4">CPCC 202695</strain>
    </source>
</reference>
<organism evidence="3 4">
    <name type="scientific">Agromyces flavus</name>
    <dbReference type="NCBI Taxonomy" id="589382"/>
    <lineage>
        <taxon>Bacteria</taxon>
        <taxon>Bacillati</taxon>
        <taxon>Actinomycetota</taxon>
        <taxon>Actinomycetes</taxon>
        <taxon>Micrococcales</taxon>
        <taxon>Microbacteriaceae</taxon>
        <taxon>Agromyces</taxon>
    </lineage>
</organism>
<feature type="signal peptide" evidence="1">
    <location>
        <begin position="1"/>
        <end position="28"/>
    </location>
</feature>
<dbReference type="EMBL" id="LT629755">
    <property type="protein sequence ID" value="SDS10805.1"/>
    <property type="molecule type" value="Genomic_DNA"/>
</dbReference>
<protein>
    <recommendedName>
        <fullName evidence="6">DUF4398 domain-containing protein</fullName>
    </recommendedName>
</protein>
<dbReference type="RefSeq" id="WP_092669458.1">
    <property type="nucleotide sequence ID" value="NZ_BMDN01000003.1"/>
</dbReference>
<name>A0A1H1PIE8_9MICO</name>
<dbReference type="PROSITE" id="PS51257">
    <property type="entry name" value="PROKAR_LIPOPROTEIN"/>
    <property type="match status" value="1"/>
</dbReference>
<evidence type="ECO:0000313" key="2">
    <source>
        <dbReference type="EMBL" id="MCP2367917.1"/>
    </source>
</evidence>
<evidence type="ECO:0008006" key="6">
    <source>
        <dbReference type="Google" id="ProtNLM"/>
    </source>
</evidence>
<evidence type="ECO:0000256" key="1">
    <source>
        <dbReference type="SAM" id="SignalP"/>
    </source>
</evidence>
<dbReference type="EMBL" id="SODL02000003">
    <property type="protein sequence ID" value="MCP2367917.1"/>
    <property type="molecule type" value="Genomic_DNA"/>
</dbReference>
<evidence type="ECO:0000313" key="3">
    <source>
        <dbReference type="EMBL" id="SDS10805.1"/>
    </source>
</evidence>
<dbReference type="Proteomes" id="UP000893823">
    <property type="component" value="Unassembled WGS sequence"/>
</dbReference>
<keyword evidence="5" id="KW-1185">Reference proteome</keyword>
<dbReference type="Proteomes" id="UP000199482">
    <property type="component" value="Chromosome I"/>
</dbReference>
<dbReference type="AlphaFoldDB" id="A0A1H1PIE8"/>
<sequence length="80" mass="8739">MNTTKRTWKTAIGIALAATLTTGLGACAGTTTPGFSFAERRASDISHEVERAQNRVEAFAPRAEYRDQAERRLDLDLAGR</sequence>
<evidence type="ECO:0000313" key="4">
    <source>
        <dbReference type="Proteomes" id="UP000199482"/>
    </source>
</evidence>
<gene>
    <name evidence="2" type="ORF">BCL57_002076</name>
    <name evidence="3" type="ORF">SAMN04489721_0787</name>
</gene>
<evidence type="ECO:0000313" key="5">
    <source>
        <dbReference type="Proteomes" id="UP000893823"/>
    </source>
</evidence>
<proteinExistence type="predicted"/>
<dbReference type="STRING" id="589382.SAMN04489721_0787"/>
<accession>A0A1H1PIE8</accession>
<keyword evidence="1" id="KW-0732">Signal</keyword>